<dbReference type="AlphaFoldDB" id="A0A2W2BZD9"/>
<proteinExistence type="predicted"/>
<feature type="region of interest" description="Disordered" evidence="1">
    <location>
        <begin position="1"/>
        <end position="24"/>
    </location>
</feature>
<dbReference type="EMBL" id="QKTW01000015">
    <property type="protein sequence ID" value="PZF73213.1"/>
    <property type="molecule type" value="Genomic_DNA"/>
</dbReference>
<accession>A0A2W2BZD9</accession>
<comment type="caution">
    <text evidence="2">The sequence shown here is derived from an EMBL/GenBank/DDBJ whole genome shotgun (WGS) entry which is preliminary data.</text>
</comment>
<reference evidence="2 3" key="1">
    <citation type="submission" date="2018-06" db="EMBL/GenBank/DDBJ databases">
        <title>Mucibacter soli gen. nov., sp. nov., a new member of the family Chitinophagaceae producing mucin.</title>
        <authorList>
            <person name="Kim M.-K."/>
            <person name="Park S."/>
            <person name="Kim T.-S."/>
            <person name="Joung Y."/>
            <person name="Han J.-H."/>
            <person name="Kim S.B."/>
        </authorList>
    </citation>
    <scope>NUCLEOTIDE SEQUENCE [LARGE SCALE GENOMIC DNA]</scope>
    <source>
        <strain evidence="2 3">R1-15</strain>
    </source>
</reference>
<evidence type="ECO:0000256" key="1">
    <source>
        <dbReference type="SAM" id="MobiDB-lite"/>
    </source>
</evidence>
<protein>
    <submittedName>
        <fullName evidence="2">Uncharacterized protein</fullName>
    </submittedName>
</protein>
<dbReference type="Proteomes" id="UP000248745">
    <property type="component" value="Unassembled WGS sequence"/>
</dbReference>
<organism evidence="2 3">
    <name type="scientific">Taibaiella soli</name>
    <dbReference type="NCBI Taxonomy" id="1649169"/>
    <lineage>
        <taxon>Bacteria</taxon>
        <taxon>Pseudomonadati</taxon>
        <taxon>Bacteroidota</taxon>
        <taxon>Chitinophagia</taxon>
        <taxon>Chitinophagales</taxon>
        <taxon>Chitinophagaceae</taxon>
        <taxon>Taibaiella</taxon>
    </lineage>
</organism>
<name>A0A2W2BZD9_9BACT</name>
<sequence>MAWHLAGLGMQNRHSHHREQGSPDIGCPKYCHSKALLQKCVWHSFLWRKKAPVKTG</sequence>
<evidence type="ECO:0000313" key="2">
    <source>
        <dbReference type="EMBL" id="PZF73213.1"/>
    </source>
</evidence>
<evidence type="ECO:0000313" key="3">
    <source>
        <dbReference type="Proteomes" id="UP000248745"/>
    </source>
</evidence>
<gene>
    <name evidence="2" type="ORF">DN068_10105</name>
</gene>
<keyword evidence="3" id="KW-1185">Reference proteome</keyword>